<evidence type="ECO:0000256" key="1">
    <source>
        <dbReference type="SAM" id="Phobius"/>
    </source>
</evidence>
<proteinExistence type="predicted"/>
<dbReference type="EMBL" id="SZYD01000017">
    <property type="protein sequence ID" value="KAD3068047.1"/>
    <property type="molecule type" value="Genomic_DNA"/>
</dbReference>
<sequence>MEVMGSNLVGSNLMDIQSHCRHPKTGFDLYGYLPSDLQQHKGNHGIFFYIHNCNPIKPLATCFKNTSVLVSCLIGSRASDFFLLLLAMVLSLALALNLLACLLAYLILQVVTCILATFFFLSKLASLDLVTVSTPKLSPKHVFVFFTTLSAATFDLKTEFFYCFILPIIELITLFHLLLLLVQQSCFPWMWVGPICSEAIDGLTPIQVVVASSMVFLPEDLVDSQQSGFSSPDAVVPTVSPTAGCEGKEVLSLVALRNRRHLGFQPE</sequence>
<feature type="transmembrane region" description="Helical" evidence="1">
    <location>
        <begin position="160"/>
        <end position="182"/>
    </location>
</feature>
<evidence type="ECO:0000313" key="3">
    <source>
        <dbReference type="Proteomes" id="UP000326396"/>
    </source>
</evidence>
<name>A0A5N6M2E9_9ASTR</name>
<evidence type="ECO:0000313" key="2">
    <source>
        <dbReference type="EMBL" id="KAD3068047.1"/>
    </source>
</evidence>
<keyword evidence="3" id="KW-1185">Reference proteome</keyword>
<dbReference type="AlphaFoldDB" id="A0A5N6M2E9"/>
<dbReference type="Proteomes" id="UP000326396">
    <property type="component" value="Linkage Group LG7"/>
</dbReference>
<feature type="transmembrane region" description="Helical" evidence="1">
    <location>
        <begin position="106"/>
        <end position="125"/>
    </location>
</feature>
<keyword evidence="1" id="KW-0472">Membrane</keyword>
<keyword evidence="1" id="KW-0812">Transmembrane</keyword>
<reference evidence="2 3" key="1">
    <citation type="submission" date="2019-05" db="EMBL/GenBank/DDBJ databases">
        <title>Mikania micrantha, genome provides insights into the molecular mechanism of rapid growth.</title>
        <authorList>
            <person name="Liu B."/>
        </authorList>
    </citation>
    <scope>NUCLEOTIDE SEQUENCE [LARGE SCALE GENOMIC DNA]</scope>
    <source>
        <strain evidence="2">NLD-2019</strain>
        <tissue evidence="2">Leaf</tissue>
    </source>
</reference>
<protein>
    <submittedName>
        <fullName evidence="2">Uncharacterized protein</fullName>
    </submittedName>
</protein>
<accession>A0A5N6M2E9</accession>
<feature type="transmembrane region" description="Helical" evidence="1">
    <location>
        <begin position="81"/>
        <end position="100"/>
    </location>
</feature>
<gene>
    <name evidence="2" type="ORF">E3N88_35927</name>
</gene>
<organism evidence="2 3">
    <name type="scientific">Mikania micrantha</name>
    <name type="common">bitter vine</name>
    <dbReference type="NCBI Taxonomy" id="192012"/>
    <lineage>
        <taxon>Eukaryota</taxon>
        <taxon>Viridiplantae</taxon>
        <taxon>Streptophyta</taxon>
        <taxon>Embryophyta</taxon>
        <taxon>Tracheophyta</taxon>
        <taxon>Spermatophyta</taxon>
        <taxon>Magnoliopsida</taxon>
        <taxon>eudicotyledons</taxon>
        <taxon>Gunneridae</taxon>
        <taxon>Pentapetalae</taxon>
        <taxon>asterids</taxon>
        <taxon>campanulids</taxon>
        <taxon>Asterales</taxon>
        <taxon>Asteraceae</taxon>
        <taxon>Asteroideae</taxon>
        <taxon>Heliantheae alliance</taxon>
        <taxon>Eupatorieae</taxon>
        <taxon>Mikania</taxon>
    </lineage>
</organism>
<keyword evidence="1" id="KW-1133">Transmembrane helix</keyword>
<comment type="caution">
    <text evidence="2">The sequence shown here is derived from an EMBL/GenBank/DDBJ whole genome shotgun (WGS) entry which is preliminary data.</text>
</comment>